<evidence type="ECO:0000256" key="1">
    <source>
        <dbReference type="SAM" id="Coils"/>
    </source>
</evidence>
<protein>
    <submittedName>
        <fullName evidence="2">Uncharacterized protein</fullName>
    </submittedName>
</protein>
<gene>
    <name evidence="2" type="ORF">AYI69_g6279</name>
</gene>
<evidence type="ECO:0000313" key="3">
    <source>
        <dbReference type="Proteomes" id="UP000187429"/>
    </source>
</evidence>
<sequence length="173" mass="19928">MCRSYTLGKRCSESISEITEDEYETEISESDTNDSGLYFDVIKSDLNGRSSPVGEIFHDEFSIAKAISENKLESKFEASEELENNLEIIEIKPSNIRTEDRIEELCSNLSEIQENTKIELKNMLIKYKDTFPLTNNGIKGIKQFKFKLKTPEDSKCFKLRVMYSSSSSAEIYW</sequence>
<reference evidence="3" key="1">
    <citation type="submission" date="2017-01" db="EMBL/GenBank/DDBJ databases">
        <authorList>
            <person name="Wang Y."/>
            <person name="White M."/>
            <person name="Kvist S."/>
            <person name="Moncalvo J.-M."/>
        </authorList>
    </citation>
    <scope>NUCLEOTIDE SEQUENCE [LARGE SCALE GENOMIC DNA]</scope>
    <source>
        <strain evidence="3">ID-206-W2</strain>
    </source>
</reference>
<proteinExistence type="predicted"/>
<organism evidence="2 3">
    <name type="scientific">Smittium culicis</name>
    <dbReference type="NCBI Taxonomy" id="133412"/>
    <lineage>
        <taxon>Eukaryota</taxon>
        <taxon>Fungi</taxon>
        <taxon>Fungi incertae sedis</taxon>
        <taxon>Zoopagomycota</taxon>
        <taxon>Kickxellomycotina</taxon>
        <taxon>Harpellomycetes</taxon>
        <taxon>Harpellales</taxon>
        <taxon>Legeriomycetaceae</taxon>
        <taxon>Smittium</taxon>
    </lineage>
</organism>
<name>A0A1R1Y007_9FUNG</name>
<dbReference type="AlphaFoldDB" id="A0A1R1Y007"/>
<comment type="caution">
    <text evidence="2">The sequence shown here is derived from an EMBL/GenBank/DDBJ whole genome shotgun (WGS) entry which is preliminary data.</text>
</comment>
<accession>A0A1R1Y007</accession>
<dbReference type="EMBL" id="LSSM01002802">
    <property type="protein sequence ID" value="OMJ20272.1"/>
    <property type="molecule type" value="Genomic_DNA"/>
</dbReference>
<evidence type="ECO:0000313" key="2">
    <source>
        <dbReference type="EMBL" id="OMJ20272.1"/>
    </source>
</evidence>
<keyword evidence="3" id="KW-1185">Reference proteome</keyword>
<dbReference type="Proteomes" id="UP000187429">
    <property type="component" value="Unassembled WGS sequence"/>
</dbReference>
<keyword evidence="1" id="KW-0175">Coiled coil</keyword>
<feature type="coiled-coil region" evidence="1">
    <location>
        <begin position="65"/>
        <end position="115"/>
    </location>
</feature>